<reference evidence="2 3" key="1">
    <citation type="submission" date="2019-06" db="EMBL/GenBank/DDBJ databases">
        <title>Genome sequence of Ureibacillus terrenus.</title>
        <authorList>
            <person name="Maclea K.S."/>
            <person name="Simoes M."/>
        </authorList>
    </citation>
    <scope>NUCLEOTIDE SEQUENCE [LARGE SCALE GENOMIC DNA]</scope>
    <source>
        <strain evidence="2 3">ATCC BAA-384</strain>
    </source>
</reference>
<accession>A0A540V3G3</accession>
<dbReference type="Pfam" id="PF11667">
    <property type="entry name" value="DUF3267"/>
    <property type="match status" value="1"/>
</dbReference>
<organism evidence="2 3">
    <name type="scientific">Ureibacillus terrenus</name>
    <dbReference type="NCBI Taxonomy" id="118246"/>
    <lineage>
        <taxon>Bacteria</taxon>
        <taxon>Bacillati</taxon>
        <taxon>Bacillota</taxon>
        <taxon>Bacilli</taxon>
        <taxon>Bacillales</taxon>
        <taxon>Caryophanaceae</taxon>
        <taxon>Ureibacillus</taxon>
    </lineage>
</organism>
<dbReference type="EMBL" id="VIGD01000006">
    <property type="protein sequence ID" value="TQE91279.1"/>
    <property type="molecule type" value="Genomic_DNA"/>
</dbReference>
<keyword evidence="1" id="KW-1133">Transmembrane helix</keyword>
<feature type="transmembrane region" description="Helical" evidence="1">
    <location>
        <begin position="130"/>
        <end position="149"/>
    </location>
</feature>
<feature type="transmembrane region" description="Helical" evidence="1">
    <location>
        <begin position="161"/>
        <end position="182"/>
    </location>
</feature>
<gene>
    <name evidence="2" type="ORF">FKZ59_06450</name>
</gene>
<evidence type="ECO:0000256" key="1">
    <source>
        <dbReference type="SAM" id="Phobius"/>
    </source>
</evidence>
<sequence>MKFVRKLPNVDPVKHEELIRAQWHPLKEPKTFLGAFLLSIPFMVIAVCISFWIIKTFSGISLSEFGIHDDRIRFSIPISSFLWLLLLLVLHELLHLIFIPNFIQSKKTYVGINGFGAFVTTEEKITKSRFILVTVTPYLIISVLFPLLLGKFGLLTPAFKFFILLNAAASSIDLLTLFLIIFQVPTYAVLVNNGTRTYWKIK</sequence>
<dbReference type="RefSeq" id="WP_141601930.1">
    <property type="nucleotide sequence ID" value="NZ_VIGD01000006.1"/>
</dbReference>
<keyword evidence="1" id="KW-0812">Transmembrane</keyword>
<comment type="caution">
    <text evidence="2">The sequence shown here is derived from an EMBL/GenBank/DDBJ whole genome shotgun (WGS) entry which is preliminary data.</text>
</comment>
<proteinExistence type="predicted"/>
<keyword evidence="3" id="KW-1185">Reference proteome</keyword>
<dbReference type="Proteomes" id="UP000315753">
    <property type="component" value="Unassembled WGS sequence"/>
</dbReference>
<dbReference type="AlphaFoldDB" id="A0A540V3G3"/>
<dbReference type="OrthoDB" id="1778118at2"/>
<feature type="transmembrane region" description="Helical" evidence="1">
    <location>
        <begin position="74"/>
        <end position="99"/>
    </location>
</feature>
<evidence type="ECO:0000313" key="2">
    <source>
        <dbReference type="EMBL" id="TQE91279.1"/>
    </source>
</evidence>
<evidence type="ECO:0000313" key="3">
    <source>
        <dbReference type="Proteomes" id="UP000315753"/>
    </source>
</evidence>
<name>A0A540V3G3_9BACL</name>
<keyword evidence="1" id="KW-0472">Membrane</keyword>
<dbReference type="InterPro" id="IPR021683">
    <property type="entry name" value="DUF3267"/>
</dbReference>
<protein>
    <submittedName>
        <fullName evidence="2">DUF3267 domain-containing protein</fullName>
    </submittedName>
</protein>
<feature type="transmembrane region" description="Helical" evidence="1">
    <location>
        <begin position="32"/>
        <end position="54"/>
    </location>
</feature>